<dbReference type="NCBIfam" id="TIGR02794">
    <property type="entry name" value="tolA_full"/>
    <property type="match status" value="1"/>
</dbReference>
<keyword evidence="4" id="KW-0472">Membrane</keyword>
<keyword evidence="7" id="KW-1185">Reference proteome</keyword>
<accession>A0A1I3CFV5</accession>
<dbReference type="Proteomes" id="UP000199040">
    <property type="component" value="Unassembled WGS sequence"/>
</dbReference>
<protein>
    <submittedName>
        <fullName evidence="6">TolA protein</fullName>
    </submittedName>
</protein>
<keyword evidence="2" id="KW-0812">Transmembrane</keyword>
<feature type="region of interest" description="Disordered" evidence="5">
    <location>
        <begin position="1"/>
        <end position="25"/>
    </location>
</feature>
<dbReference type="GO" id="GO:0019534">
    <property type="term" value="F:toxin transmembrane transporter activity"/>
    <property type="evidence" value="ECO:0007669"/>
    <property type="project" value="InterPro"/>
</dbReference>
<dbReference type="SUPFAM" id="SSF74653">
    <property type="entry name" value="TolA/TonB C-terminal domain"/>
    <property type="match status" value="1"/>
</dbReference>
<dbReference type="InterPro" id="IPR006260">
    <property type="entry name" value="TonB/TolA_C"/>
</dbReference>
<feature type="compositionally biased region" description="Basic and acidic residues" evidence="5">
    <location>
        <begin position="1"/>
        <end position="22"/>
    </location>
</feature>
<evidence type="ECO:0000256" key="1">
    <source>
        <dbReference type="ARBA" id="ARBA00004167"/>
    </source>
</evidence>
<evidence type="ECO:0000313" key="7">
    <source>
        <dbReference type="Proteomes" id="UP000199040"/>
    </source>
</evidence>
<evidence type="ECO:0000256" key="4">
    <source>
        <dbReference type="ARBA" id="ARBA00023136"/>
    </source>
</evidence>
<dbReference type="EMBL" id="FOPY01000008">
    <property type="protein sequence ID" value="SFH73382.1"/>
    <property type="molecule type" value="Genomic_DNA"/>
</dbReference>
<comment type="subcellular location">
    <subcellularLocation>
        <location evidence="1">Membrane</location>
        <topology evidence="1">Single-pass membrane protein</topology>
    </subcellularLocation>
</comment>
<dbReference type="AlphaFoldDB" id="A0A1I3CFV5"/>
<reference evidence="6 7" key="1">
    <citation type="submission" date="2016-10" db="EMBL/GenBank/DDBJ databases">
        <authorList>
            <person name="de Groot N.N."/>
        </authorList>
    </citation>
    <scope>NUCLEOTIDE SEQUENCE [LARGE SCALE GENOMIC DNA]</scope>
    <source>
        <strain evidence="6 7">CGMCC 1.6848</strain>
    </source>
</reference>
<dbReference type="NCBIfam" id="TIGR01352">
    <property type="entry name" value="tonB_Cterm"/>
    <property type="match status" value="1"/>
</dbReference>
<evidence type="ECO:0000256" key="3">
    <source>
        <dbReference type="ARBA" id="ARBA00022989"/>
    </source>
</evidence>
<dbReference type="Pfam" id="PF13103">
    <property type="entry name" value="TonB_2"/>
    <property type="match status" value="1"/>
</dbReference>
<evidence type="ECO:0000313" key="6">
    <source>
        <dbReference type="EMBL" id="SFH73382.1"/>
    </source>
</evidence>
<gene>
    <name evidence="6" type="ORF">SAMN04487959_108196</name>
</gene>
<dbReference type="Gene3D" id="3.30.1150.10">
    <property type="match status" value="1"/>
</dbReference>
<evidence type="ECO:0000256" key="2">
    <source>
        <dbReference type="ARBA" id="ARBA00022692"/>
    </source>
</evidence>
<dbReference type="InterPro" id="IPR014161">
    <property type="entry name" value="Tol-Pal_TolA"/>
</dbReference>
<dbReference type="RefSeq" id="WP_244890947.1">
    <property type="nucleotide sequence ID" value="NZ_FOPY01000008.1"/>
</dbReference>
<dbReference type="GO" id="GO:0043213">
    <property type="term" value="P:bacteriocin transport"/>
    <property type="evidence" value="ECO:0007669"/>
    <property type="project" value="InterPro"/>
</dbReference>
<dbReference type="STRING" id="442341.SAMN04487959_108196"/>
<feature type="non-terminal residue" evidence="6">
    <location>
        <position position="1"/>
    </location>
</feature>
<dbReference type="GO" id="GO:0016020">
    <property type="term" value="C:membrane"/>
    <property type="evidence" value="ECO:0007669"/>
    <property type="project" value="UniProtKB-SubCell"/>
</dbReference>
<keyword evidence="3" id="KW-1133">Transmembrane helix</keyword>
<organism evidence="6 7">
    <name type="scientific">Modicisalibacter xianhensis</name>
    <dbReference type="NCBI Taxonomy" id="442341"/>
    <lineage>
        <taxon>Bacteria</taxon>
        <taxon>Pseudomonadati</taxon>
        <taxon>Pseudomonadota</taxon>
        <taxon>Gammaproteobacteria</taxon>
        <taxon>Oceanospirillales</taxon>
        <taxon>Halomonadaceae</taxon>
        <taxon>Modicisalibacter</taxon>
    </lineage>
</organism>
<name>A0A1I3CFV5_9GAMM</name>
<proteinExistence type="predicted"/>
<evidence type="ECO:0000256" key="5">
    <source>
        <dbReference type="SAM" id="MobiDB-lite"/>
    </source>
</evidence>
<sequence length="149" mass="16345">EAKRKAEEEAKRKAQEEARRAAEAAQKAAASSLDNLIAGEAEAIANAKQAAQASNGFINLVRHAIEQAWILPASATNQLRAVVRIQLLPTGELVSARIIESSGDSVFDRSVLQAVERAAPFREIRELPLAAQSQFREFNLDFNPKDVRR</sequence>